<dbReference type="OrthoDB" id="9802264at2"/>
<evidence type="ECO:0000256" key="1">
    <source>
        <dbReference type="ARBA" id="ARBA00022448"/>
    </source>
</evidence>
<reference evidence="14 15" key="1">
    <citation type="submission" date="2020-08" db="EMBL/GenBank/DDBJ databases">
        <title>Genomic Encyclopedia of Type Strains, Phase IV (KMG-IV): sequencing the most valuable type-strain genomes for metagenomic binning, comparative biology and taxonomic classification.</title>
        <authorList>
            <person name="Goeker M."/>
        </authorList>
    </citation>
    <scope>NUCLEOTIDE SEQUENCE [LARGE SCALE GENOMIC DNA]</scope>
    <source>
        <strain evidence="14 15">DSM 15895</strain>
    </source>
</reference>
<keyword evidence="4" id="KW-0547">Nucleotide-binding</keyword>
<dbReference type="PANTHER" id="PTHR42781">
    <property type="entry name" value="SPERMIDINE/PUTRESCINE IMPORT ATP-BINDING PROTEIN POTA"/>
    <property type="match status" value="1"/>
</dbReference>
<sequence>MNDLRIINIKKQFKQTERRGDPAFSLQPIQLTIREGEFFSLLGPSGCGKTTLLKLVAGLLQADSGEIWVGDTNLTKVPSESRKFAMVFQQSLLFPHMSVEDNVAFGLKMQKVGKKQRLDKARAMLERVGLAGYGSRLPDELSGGQQQRVALARALVANPRVLLMDEPFSALDPILREEMRELLGRIQKEFRVTVLFVTHDREEAFYLSDRIGIMNEGELLQVGNARDLYERPASTTAATFLGLKNIIEGTVSDGRFSSIGGNFEFAVNDRFQAGQGFLVLRPEAVELMPNASLPPKGSLHVSGVIQQLRFKHGFYLCKVQVGDEQLECVFSSRQRENATAGQKVDLMVDLKDVWIVEK</sequence>
<evidence type="ECO:0000256" key="8">
    <source>
        <dbReference type="ARBA" id="ARBA00023136"/>
    </source>
</evidence>
<evidence type="ECO:0000256" key="7">
    <source>
        <dbReference type="ARBA" id="ARBA00023065"/>
    </source>
</evidence>
<dbReference type="GO" id="GO:0005524">
    <property type="term" value="F:ATP binding"/>
    <property type="evidence" value="ECO:0007669"/>
    <property type="project" value="UniProtKB-KW"/>
</dbReference>
<dbReference type="InterPro" id="IPR008995">
    <property type="entry name" value="Mo/tungstate-bd_C_term_dom"/>
</dbReference>
<dbReference type="Pfam" id="PF00005">
    <property type="entry name" value="ABC_tran"/>
    <property type="match status" value="1"/>
</dbReference>
<dbReference type="SUPFAM" id="SSF50331">
    <property type="entry name" value="MOP-like"/>
    <property type="match status" value="1"/>
</dbReference>
<dbReference type="PROSITE" id="PS00211">
    <property type="entry name" value="ABC_TRANSPORTER_1"/>
    <property type="match status" value="1"/>
</dbReference>
<dbReference type="AlphaFoldDB" id="A0A7W8CQX8"/>
<protein>
    <recommendedName>
        <fullName evidence="12">Carnitine transport ATP-binding protein OpuCA</fullName>
        <ecNumber evidence="11">7.6.2.9</ecNumber>
    </recommendedName>
</protein>
<dbReference type="InterPro" id="IPR003439">
    <property type="entry name" value="ABC_transporter-like_ATP-bd"/>
</dbReference>
<dbReference type="InterPro" id="IPR017871">
    <property type="entry name" value="ABC_transporter-like_CS"/>
</dbReference>
<keyword evidence="2" id="KW-1003">Cell membrane</keyword>
<keyword evidence="6" id="KW-0408">Iron</keyword>
<accession>A0A7W8CQX8</accession>
<dbReference type="InterPro" id="IPR003593">
    <property type="entry name" value="AAA+_ATPase"/>
</dbReference>
<comment type="catalytic activity">
    <reaction evidence="9">
        <text>a quaternary ammonium(out) + ATP + H2O = a quaternary ammonium(in) + ADP + phosphate + H(+)</text>
        <dbReference type="Rhea" id="RHEA:11036"/>
        <dbReference type="ChEBI" id="CHEBI:15377"/>
        <dbReference type="ChEBI" id="CHEBI:15378"/>
        <dbReference type="ChEBI" id="CHEBI:30616"/>
        <dbReference type="ChEBI" id="CHEBI:35267"/>
        <dbReference type="ChEBI" id="CHEBI:43474"/>
        <dbReference type="ChEBI" id="CHEBI:456216"/>
        <dbReference type="EC" id="7.6.2.9"/>
    </reaction>
</comment>
<dbReference type="GO" id="GO:0015408">
    <property type="term" value="F:ABC-type ferric iron transporter activity"/>
    <property type="evidence" value="ECO:0007669"/>
    <property type="project" value="InterPro"/>
</dbReference>
<dbReference type="GO" id="GO:0015418">
    <property type="term" value="F:ABC-type quaternary ammonium compound transporting activity"/>
    <property type="evidence" value="ECO:0007669"/>
    <property type="project" value="UniProtKB-EC"/>
</dbReference>
<dbReference type="InterPro" id="IPR050093">
    <property type="entry name" value="ABC_SmlMolc_Importer"/>
</dbReference>
<dbReference type="Proteomes" id="UP000525923">
    <property type="component" value="Unassembled WGS sequence"/>
</dbReference>
<comment type="caution">
    <text evidence="14">The sequence shown here is derived from an EMBL/GenBank/DDBJ whole genome shotgun (WGS) entry which is preliminary data.</text>
</comment>
<dbReference type="GO" id="GO:0016887">
    <property type="term" value="F:ATP hydrolysis activity"/>
    <property type="evidence" value="ECO:0007669"/>
    <property type="project" value="InterPro"/>
</dbReference>
<proteinExistence type="predicted"/>
<evidence type="ECO:0000313" key="14">
    <source>
        <dbReference type="EMBL" id="MBB5178744.1"/>
    </source>
</evidence>
<evidence type="ECO:0000256" key="9">
    <source>
        <dbReference type="ARBA" id="ARBA00052482"/>
    </source>
</evidence>
<dbReference type="SMART" id="SM00382">
    <property type="entry name" value="AAA"/>
    <property type="match status" value="1"/>
</dbReference>
<keyword evidence="7" id="KW-0406">Ion transport</keyword>
<evidence type="ECO:0000259" key="13">
    <source>
        <dbReference type="PROSITE" id="PS50893"/>
    </source>
</evidence>
<dbReference type="InterPro" id="IPR027417">
    <property type="entry name" value="P-loop_NTPase"/>
</dbReference>
<keyword evidence="15" id="KW-1185">Reference proteome</keyword>
<organism evidence="14 15">
    <name type="scientific">Planococcus koreensis</name>
    <dbReference type="NCBI Taxonomy" id="112331"/>
    <lineage>
        <taxon>Bacteria</taxon>
        <taxon>Bacillati</taxon>
        <taxon>Bacillota</taxon>
        <taxon>Bacilli</taxon>
        <taxon>Bacillales</taxon>
        <taxon>Caryophanaceae</taxon>
        <taxon>Planococcus</taxon>
    </lineage>
</organism>
<evidence type="ECO:0000256" key="12">
    <source>
        <dbReference type="ARBA" id="ARBA00070305"/>
    </source>
</evidence>
<name>A0A7W8CQX8_9BACL</name>
<comment type="subunit">
    <text evidence="10">The complex is composed of two ATP-binding proteins (OpuCA), two transmembrane proteins (OpuCB and OpuCD) and a solute-binding protein (OpuCC).</text>
</comment>
<dbReference type="InterPro" id="IPR015853">
    <property type="entry name" value="ABC_transpr_FbpC"/>
</dbReference>
<keyword evidence="5 14" id="KW-0067">ATP-binding</keyword>
<evidence type="ECO:0000256" key="6">
    <source>
        <dbReference type="ARBA" id="ARBA00023004"/>
    </source>
</evidence>
<dbReference type="PROSITE" id="PS50893">
    <property type="entry name" value="ABC_TRANSPORTER_2"/>
    <property type="match status" value="1"/>
</dbReference>
<evidence type="ECO:0000256" key="4">
    <source>
        <dbReference type="ARBA" id="ARBA00022741"/>
    </source>
</evidence>
<evidence type="ECO:0000256" key="3">
    <source>
        <dbReference type="ARBA" id="ARBA00022496"/>
    </source>
</evidence>
<dbReference type="EC" id="7.6.2.9" evidence="11"/>
<dbReference type="EMBL" id="JACHHE010000001">
    <property type="protein sequence ID" value="MBB5178744.1"/>
    <property type="molecule type" value="Genomic_DNA"/>
</dbReference>
<evidence type="ECO:0000313" key="15">
    <source>
        <dbReference type="Proteomes" id="UP000525923"/>
    </source>
</evidence>
<dbReference type="GO" id="GO:0016020">
    <property type="term" value="C:membrane"/>
    <property type="evidence" value="ECO:0007669"/>
    <property type="project" value="InterPro"/>
</dbReference>
<dbReference type="Gene3D" id="3.40.50.300">
    <property type="entry name" value="P-loop containing nucleotide triphosphate hydrolases"/>
    <property type="match status" value="1"/>
</dbReference>
<dbReference type="RefSeq" id="WP_135500471.1">
    <property type="nucleotide sequence ID" value="NZ_JACHHE010000001.1"/>
</dbReference>
<feature type="domain" description="ABC transporter" evidence="13">
    <location>
        <begin position="4"/>
        <end position="241"/>
    </location>
</feature>
<dbReference type="CDD" id="cd03259">
    <property type="entry name" value="ABC_Carb_Solutes_like"/>
    <property type="match status" value="1"/>
</dbReference>
<evidence type="ECO:0000256" key="10">
    <source>
        <dbReference type="ARBA" id="ARBA00063934"/>
    </source>
</evidence>
<evidence type="ECO:0000256" key="11">
    <source>
        <dbReference type="ARBA" id="ARBA00066388"/>
    </source>
</evidence>
<dbReference type="FunFam" id="3.40.50.300:FF:000425">
    <property type="entry name" value="Probable ABC transporter, ATP-binding subunit"/>
    <property type="match status" value="1"/>
</dbReference>
<evidence type="ECO:0000256" key="2">
    <source>
        <dbReference type="ARBA" id="ARBA00022475"/>
    </source>
</evidence>
<keyword evidence="3" id="KW-0410">Iron transport</keyword>
<evidence type="ECO:0000256" key="5">
    <source>
        <dbReference type="ARBA" id="ARBA00022840"/>
    </source>
</evidence>
<dbReference type="PANTHER" id="PTHR42781:SF4">
    <property type="entry name" value="SPERMIDINE_PUTRESCINE IMPORT ATP-BINDING PROTEIN POTA"/>
    <property type="match status" value="1"/>
</dbReference>
<keyword evidence="8" id="KW-0472">Membrane</keyword>
<dbReference type="SUPFAM" id="SSF52540">
    <property type="entry name" value="P-loop containing nucleoside triphosphate hydrolases"/>
    <property type="match status" value="1"/>
</dbReference>
<keyword evidence="1" id="KW-0813">Transport</keyword>
<gene>
    <name evidence="14" type="ORF">HNQ44_000166</name>
</gene>